<dbReference type="Pfam" id="PF00149">
    <property type="entry name" value="Metallophos"/>
    <property type="match status" value="1"/>
</dbReference>
<reference evidence="3 5" key="2">
    <citation type="submission" date="2015-07" db="EMBL/GenBank/DDBJ databases">
        <title>Whole genome sequence of Ardenticatena maritima DSM 23922.</title>
        <authorList>
            <person name="Hemp J."/>
            <person name="Ward L.M."/>
            <person name="Pace L.A."/>
            <person name="Fischer W.W."/>
        </authorList>
    </citation>
    <scope>NUCLEOTIDE SEQUENCE [LARGE SCALE GENOMIC DNA]</scope>
    <source>
        <strain evidence="3 5">110S</strain>
    </source>
</reference>
<dbReference type="InterPro" id="IPR004843">
    <property type="entry name" value="Calcineurin-like_PHP"/>
</dbReference>
<dbReference type="SUPFAM" id="SSF56300">
    <property type="entry name" value="Metallo-dependent phosphatases"/>
    <property type="match status" value="1"/>
</dbReference>
<name>A0A0M8K972_9CHLR</name>
<dbReference type="Gene3D" id="3.60.21.10">
    <property type="match status" value="1"/>
</dbReference>
<reference evidence="2 4" key="1">
    <citation type="journal article" date="2015" name="Genome Announc.">
        <title>Draft Genome Sequence of a Heterotrophic Facultative Anaerobic Thermophilic Bacterium, Ardenticatena maritima Strain 110ST.</title>
        <authorList>
            <person name="Kawaichi S."/>
            <person name="Yoshida T."/>
            <person name="Sako Y."/>
            <person name="Nakamura R."/>
        </authorList>
    </citation>
    <scope>NUCLEOTIDE SEQUENCE [LARGE SCALE GENOMIC DNA]</scope>
    <source>
        <strain evidence="2 4">110S</strain>
    </source>
</reference>
<keyword evidence="4" id="KW-1185">Reference proteome</keyword>
<organism evidence="2 4">
    <name type="scientific">Ardenticatena maritima</name>
    <dbReference type="NCBI Taxonomy" id="872965"/>
    <lineage>
        <taxon>Bacteria</taxon>
        <taxon>Bacillati</taxon>
        <taxon>Chloroflexota</taxon>
        <taxon>Ardenticatenia</taxon>
        <taxon>Ardenticatenales</taxon>
        <taxon>Ardenticatenaceae</taxon>
        <taxon>Ardenticatena</taxon>
    </lineage>
</organism>
<dbReference type="EMBL" id="LGKN01000004">
    <property type="protein sequence ID" value="KPL88431.1"/>
    <property type="molecule type" value="Genomic_DNA"/>
</dbReference>
<evidence type="ECO:0000259" key="1">
    <source>
        <dbReference type="Pfam" id="PF00149"/>
    </source>
</evidence>
<evidence type="ECO:0000313" key="5">
    <source>
        <dbReference type="Proteomes" id="UP000050502"/>
    </source>
</evidence>
<protein>
    <recommendedName>
        <fullName evidence="1">Calcineurin-like phosphoesterase domain-containing protein</fullName>
    </recommendedName>
</protein>
<proteinExistence type="predicted"/>
<dbReference type="EMBL" id="BBZA01000143">
    <property type="protein sequence ID" value="GAP63421.1"/>
    <property type="molecule type" value="Genomic_DNA"/>
</dbReference>
<dbReference type="OrthoDB" id="9783591at2"/>
<evidence type="ECO:0000313" key="2">
    <source>
        <dbReference type="EMBL" id="GAP63421.1"/>
    </source>
</evidence>
<feature type="domain" description="Calcineurin-like phosphoesterase" evidence="1">
    <location>
        <begin position="2"/>
        <end position="180"/>
    </location>
</feature>
<evidence type="ECO:0000313" key="3">
    <source>
        <dbReference type="EMBL" id="KPL88431.1"/>
    </source>
</evidence>
<dbReference type="STRING" id="872965.SE16_06420"/>
<dbReference type="Proteomes" id="UP000050502">
    <property type="component" value="Unassembled WGS sequence"/>
</dbReference>
<reference evidence="4" key="3">
    <citation type="submission" date="2015-08" db="EMBL/GenBank/DDBJ databases">
        <title>Draft Genome Sequence of a Heterotrophic Facultative Anaerobic Bacterium Ardenticatena maritima Strain 110S.</title>
        <authorList>
            <person name="Kawaichi S."/>
            <person name="Yoshida T."/>
            <person name="Sako Y."/>
            <person name="Nakamura R."/>
        </authorList>
    </citation>
    <scope>NUCLEOTIDE SEQUENCE [LARGE SCALE GENOMIC DNA]</scope>
    <source>
        <strain evidence="4">110S</strain>
    </source>
</reference>
<dbReference type="InParanoid" id="A0A0M8K972"/>
<dbReference type="RefSeq" id="WP_054493257.1">
    <property type="nucleotide sequence ID" value="NZ_BBZA01000143.1"/>
</dbReference>
<comment type="caution">
    <text evidence="2">The sequence shown here is derived from an EMBL/GenBank/DDBJ whole genome shotgun (WGS) entry which is preliminary data.</text>
</comment>
<sequence length="222" mass="26121">MNVLTLSDIPIGFIYSEQVRTRFRHIDVVLSCGDLPYYYLEYIISMLDVPLYFVRGNHAKLVEYTTGGPRTHPWGATDMHRRVVNHRGLLLAGIEGSIRYNRGPFQYTQWQMWGHVLRLTPMLIQNRLRHGRYLDVFMTHAPPWGIHDQPDLPHQGVKAFRWFIRTFKPAYHIHGHIHVYRPDTTIVTRFHETWVINTYGYQELVIKPGVCPNSDPLRFGKE</sequence>
<dbReference type="Proteomes" id="UP000037784">
    <property type="component" value="Unassembled WGS sequence"/>
</dbReference>
<dbReference type="InterPro" id="IPR029052">
    <property type="entry name" value="Metallo-depent_PP-like"/>
</dbReference>
<gene>
    <name evidence="2" type="ORF">ARMA_1844</name>
    <name evidence="3" type="ORF">SE16_06420</name>
</gene>
<accession>A0A0M8K972</accession>
<dbReference type="GO" id="GO:0016787">
    <property type="term" value="F:hydrolase activity"/>
    <property type="evidence" value="ECO:0007669"/>
    <property type="project" value="InterPro"/>
</dbReference>
<dbReference type="AlphaFoldDB" id="A0A0M8K972"/>
<evidence type="ECO:0000313" key="4">
    <source>
        <dbReference type="Proteomes" id="UP000037784"/>
    </source>
</evidence>